<protein>
    <submittedName>
        <fullName evidence="1">Uncharacterized protein</fullName>
    </submittedName>
</protein>
<keyword evidence="2" id="KW-1185">Reference proteome</keyword>
<organism evidence="1 2">
    <name type="scientific">Paramarasmius palmivorus</name>
    <dbReference type="NCBI Taxonomy" id="297713"/>
    <lineage>
        <taxon>Eukaryota</taxon>
        <taxon>Fungi</taxon>
        <taxon>Dikarya</taxon>
        <taxon>Basidiomycota</taxon>
        <taxon>Agaricomycotina</taxon>
        <taxon>Agaricomycetes</taxon>
        <taxon>Agaricomycetidae</taxon>
        <taxon>Agaricales</taxon>
        <taxon>Marasmiineae</taxon>
        <taxon>Marasmiaceae</taxon>
        <taxon>Paramarasmius</taxon>
    </lineage>
</organism>
<dbReference type="Proteomes" id="UP001383192">
    <property type="component" value="Unassembled WGS sequence"/>
</dbReference>
<evidence type="ECO:0000313" key="2">
    <source>
        <dbReference type="Proteomes" id="UP001383192"/>
    </source>
</evidence>
<sequence>MLQQRINDAEVGEIVEDDDPRILALRLRIEDGKKEYQKRIHRLSEFRETNVDEDPAIFGADGEHLTRYLTEAIDYIQENRSRWDKASQPPKLCSESDICDILSRVATLEARLRDAQIVVAKHIEAQVNADDSDDQIYWDKQVEEIRTRIQQFTQEQRIDRERLTSAGAKMLVSNIQKPRFSNFEDAICFVVHRALAERVGIQRYEESVFRSLEKRQEELTAKVSEGLKEPRLLIDAHIPEEEQTSIESGTDIWGD</sequence>
<accession>A0AAW0C8J1</accession>
<comment type="caution">
    <text evidence="1">The sequence shown here is derived from an EMBL/GenBank/DDBJ whole genome shotgun (WGS) entry which is preliminary data.</text>
</comment>
<evidence type="ECO:0000313" key="1">
    <source>
        <dbReference type="EMBL" id="KAK7034040.1"/>
    </source>
</evidence>
<dbReference type="AlphaFoldDB" id="A0AAW0C8J1"/>
<dbReference type="EMBL" id="JAYKXP010000058">
    <property type="protein sequence ID" value="KAK7034040.1"/>
    <property type="molecule type" value="Genomic_DNA"/>
</dbReference>
<name>A0AAW0C8J1_9AGAR</name>
<reference evidence="1 2" key="1">
    <citation type="submission" date="2024-01" db="EMBL/GenBank/DDBJ databases">
        <title>A draft genome for a cacao thread blight-causing isolate of Paramarasmius palmivorus.</title>
        <authorList>
            <person name="Baruah I.K."/>
            <person name="Bukari Y."/>
            <person name="Amoako-Attah I."/>
            <person name="Meinhardt L.W."/>
            <person name="Bailey B.A."/>
            <person name="Cohen S.P."/>
        </authorList>
    </citation>
    <scope>NUCLEOTIDE SEQUENCE [LARGE SCALE GENOMIC DNA]</scope>
    <source>
        <strain evidence="1 2">GH-12</strain>
    </source>
</reference>
<gene>
    <name evidence="1" type="ORF">VNI00_012471</name>
</gene>
<proteinExistence type="predicted"/>